<gene>
    <name evidence="3" type="ORF">CCAP1982_LOCUS1708</name>
</gene>
<keyword evidence="1" id="KW-0539">Nucleus</keyword>
<evidence type="ECO:0000259" key="2">
    <source>
        <dbReference type="Pfam" id="PF16493"/>
    </source>
</evidence>
<dbReference type="OrthoDB" id="10056939at2759"/>
<proteinExistence type="predicted"/>
<comment type="caution">
    <text evidence="3">The sequence shown here is derived from an EMBL/GenBank/DDBJ whole genome shotgun (WGS) entry which is preliminary data.</text>
</comment>
<organism evidence="3 4">
    <name type="scientific">Ceratitis capitata</name>
    <name type="common">Mediterranean fruit fly</name>
    <name type="synonym">Tephritis capitata</name>
    <dbReference type="NCBI Taxonomy" id="7213"/>
    <lineage>
        <taxon>Eukaryota</taxon>
        <taxon>Metazoa</taxon>
        <taxon>Ecdysozoa</taxon>
        <taxon>Arthropoda</taxon>
        <taxon>Hexapoda</taxon>
        <taxon>Insecta</taxon>
        <taxon>Pterygota</taxon>
        <taxon>Neoptera</taxon>
        <taxon>Endopterygota</taxon>
        <taxon>Diptera</taxon>
        <taxon>Brachycera</taxon>
        <taxon>Muscomorpha</taxon>
        <taxon>Tephritoidea</taxon>
        <taxon>Tephritidae</taxon>
        <taxon>Ceratitis</taxon>
        <taxon>Ceratitis</taxon>
    </lineage>
</organism>
<dbReference type="Proteomes" id="UP000606786">
    <property type="component" value="Unassembled WGS sequence"/>
</dbReference>
<evidence type="ECO:0000313" key="4">
    <source>
        <dbReference type="Proteomes" id="UP000606786"/>
    </source>
</evidence>
<dbReference type="InterPro" id="IPR032453">
    <property type="entry name" value="PKNOX/Meis_N"/>
</dbReference>
<accession>A0A811U656</accession>
<dbReference type="AlphaFoldDB" id="A0A811U656"/>
<feature type="domain" description="MEIS N-terminal" evidence="2">
    <location>
        <begin position="184"/>
        <end position="233"/>
    </location>
</feature>
<protein>
    <submittedName>
        <fullName evidence="3">(Mediterranean fruit fly) hypothetical protein</fullName>
    </submittedName>
</protein>
<name>A0A811U656_CERCA</name>
<sequence length="234" mass="25180">MTQPKCVNILHAAAYDDGLHGYGMDSGAAAAAMYDPHVGHRPPGLQGLPTHHSPHMTHAAAAAATVGMHGYHTGAGGHGTPSHVSPVANHLMGAIPEVHKRDKDAIYDCESCVNLLILERPGDGRVLSSFLKKKSQGNLQRQLSAARYTTAKRQTAVARCMRMTLRVCVMLLQCGTCGIVTMRIHPLFPLLALIFEKCELATCTPREPGVQGGDVCSSESFNEDIAMFSKQEKR</sequence>
<keyword evidence="4" id="KW-1185">Reference proteome</keyword>
<reference evidence="3" key="1">
    <citation type="submission" date="2020-11" db="EMBL/GenBank/DDBJ databases">
        <authorList>
            <person name="Whitehead M."/>
        </authorList>
    </citation>
    <scope>NUCLEOTIDE SEQUENCE</scope>
    <source>
        <strain evidence="3">EGII</strain>
    </source>
</reference>
<evidence type="ECO:0000256" key="1">
    <source>
        <dbReference type="ARBA" id="ARBA00023242"/>
    </source>
</evidence>
<dbReference type="EMBL" id="CAJHJT010000001">
    <property type="protein sequence ID" value="CAD6992873.1"/>
    <property type="molecule type" value="Genomic_DNA"/>
</dbReference>
<dbReference type="Pfam" id="PF16493">
    <property type="entry name" value="Meis_PKNOX_N"/>
    <property type="match status" value="1"/>
</dbReference>
<evidence type="ECO:0000313" key="3">
    <source>
        <dbReference type="EMBL" id="CAD6992873.1"/>
    </source>
</evidence>